<proteinExistence type="inferred from homology"/>
<evidence type="ECO:0000256" key="2">
    <source>
        <dbReference type="ARBA" id="ARBA00020829"/>
    </source>
</evidence>
<name>A0A0N4V0U3_ENTVE</name>
<dbReference type="EMBL" id="UXUI01007546">
    <property type="protein sequence ID" value="VDD88112.1"/>
    <property type="molecule type" value="Genomic_DNA"/>
</dbReference>
<dbReference type="GO" id="GO:0016480">
    <property type="term" value="P:negative regulation of transcription by RNA polymerase III"/>
    <property type="evidence" value="ECO:0007669"/>
    <property type="project" value="InterPro"/>
</dbReference>
<dbReference type="Pfam" id="PF09174">
    <property type="entry name" value="Maf1"/>
    <property type="match status" value="1"/>
</dbReference>
<dbReference type="WBParaSite" id="EVEC_0000354701-mRNA-1">
    <property type="protein sequence ID" value="EVEC_0000354701-mRNA-1"/>
    <property type="gene ID" value="EVEC_0000354701"/>
</dbReference>
<gene>
    <name evidence="3" type="ORF">EVEC_LOCUS3255</name>
</gene>
<sequence>MGIFLTYSCKMIRADKKRWKRVVQNHEADLLPLSHYNHIFSTSLSPPKTWVSDRPRHVSERSYFGPPSSLSDIDVHDYVDAIPKRTLFDLSCVLSASYPDYDFSDAKSDAFSLIPTDLMSLVDGVFTPTVINYSDLKPAMWATIDQKIQLQDCKVYSYTAGCSGPFGEDGVMWSLNYFLWNKNLKRVLYFSCRAINPTSASRLGDDEMWECE</sequence>
<reference evidence="3 4" key="2">
    <citation type="submission" date="2018-10" db="EMBL/GenBank/DDBJ databases">
        <authorList>
            <consortium name="Pathogen Informatics"/>
        </authorList>
    </citation>
    <scope>NUCLEOTIDE SEQUENCE [LARGE SCALE GENOMIC DNA]</scope>
</reference>
<dbReference type="GO" id="GO:0005634">
    <property type="term" value="C:nucleus"/>
    <property type="evidence" value="ECO:0007669"/>
    <property type="project" value="TreeGrafter"/>
</dbReference>
<reference evidence="5" key="1">
    <citation type="submission" date="2017-02" db="UniProtKB">
        <authorList>
            <consortium name="WormBaseParasite"/>
        </authorList>
    </citation>
    <scope>IDENTIFICATION</scope>
</reference>
<organism evidence="5">
    <name type="scientific">Enterobius vermicularis</name>
    <name type="common">Human pinworm</name>
    <dbReference type="NCBI Taxonomy" id="51028"/>
    <lineage>
        <taxon>Eukaryota</taxon>
        <taxon>Metazoa</taxon>
        <taxon>Ecdysozoa</taxon>
        <taxon>Nematoda</taxon>
        <taxon>Chromadorea</taxon>
        <taxon>Rhabditida</taxon>
        <taxon>Spirurina</taxon>
        <taxon>Oxyuridomorpha</taxon>
        <taxon>Oxyuroidea</taxon>
        <taxon>Oxyuridae</taxon>
        <taxon>Enterobius</taxon>
    </lineage>
</organism>
<dbReference type="GO" id="GO:0000994">
    <property type="term" value="F:RNA polymerase III core binding"/>
    <property type="evidence" value="ECO:0007669"/>
    <property type="project" value="TreeGrafter"/>
</dbReference>
<evidence type="ECO:0000313" key="5">
    <source>
        <dbReference type="WBParaSite" id="EVEC_0000354701-mRNA-1"/>
    </source>
</evidence>
<keyword evidence="4" id="KW-1185">Reference proteome</keyword>
<protein>
    <recommendedName>
        <fullName evidence="2">Repressor of RNA polymerase III transcription MAF1 homolog</fullName>
    </recommendedName>
</protein>
<evidence type="ECO:0000256" key="1">
    <source>
        <dbReference type="ARBA" id="ARBA00006231"/>
    </source>
</evidence>
<accession>A0A0N4V0U3</accession>
<evidence type="ECO:0000313" key="4">
    <source>
        <dbReference type="Proteomes" id="UP000274131"/>
    </source>
</evidence>
<evidence type="ECO:0000313" key="3">
    <source>
        <dbReference type="EMBL" id="VDD88112.1"/>
    </source>
</evidence>
<dbReference type="InterPro" id="IPR015257">
    <property type="entry name" value="Maf1"/>
</dbReference>
<comment type="similarity">
    <text evidence="1">Belongs to the MAF1 family.</text>
</comment>
<dbReference type="PANTHER" id="PTHR22504">
    <property type="entry name" value="REPRESSOR OF RNA POLYMERASE III TRANSCRIPTION MAF1"/>
    <property type="match status" value="1"/>
</dbReference>
<dbReference type="STRING" id="51028.A0A0N4V0U3"/>
<dbReference type="AlphaFoldDB" id="A0A0N4V0U3"/>
<dbReference type="OrthoDB" id="277029at2759"/>
<dbReference type="InterPro" id="IPR038564">
    <property type="entry name" value="Maf1_sf"/>
</dbReference>
<dbReference type="Gene3D" id="3.40.1000.50">
    <property type="entry name" value="Repressor of RNA polymerase III transcription Maf1"/>
    <property type="match status" value="1"/>
</dbReference>
<dbReference type="PANTHER" id="PTHR22504:SF0">
    <property type="entry name" value="REPRESSOR OF RNA POLYMERASE III TRANSCRIPTION MAF1 HOMOLOG"/>
    <property type="match status" value="1"/>
</dbReference>
<dbReference type="Proteomes" id="UP000274131">
    <property type="component" value="Unassembled WGS sequence"/>
</dbReference>